<feature type="chain" id="PRO_5011535740" description="DUF1329 domain-containing protein" evidence="1">
    <location>
        <begin position="31"/>
        <end position="454"/>
    </location>
</feature>
<proteinExistence type="predicted"/>
<dbReference type="EMBL" id="FNKX01000002">
    <property type="protein sequence ID" value="SDR53320.1"/>
    <property type="molecule type" value="Genomic_DNA"/>
</dbReference>
<keyword evidence="3" id="KW-1185">Reference proteome</keyword>
<dbReference type="AlphaFoldDB" id="A0A1H1JTW9"/>
<dbReference type="STRING" id="157910.SAMN05445850_5664"/>
<evidence type="ECO:0000313" key="3">
    <source>
        <dbReference type="Proteomes" id="UP000199365"/>
    </source>
</evidence>
<gene>
    <name evidence="2" type="ORF">SAMN05445850_5664</name>
</gene>
<name>A0A1H1JTW9_9BURK</name>
<dbReference type="Proteomes" id="UP000199365">
    <property type="component" value="Unassembled WGS sequence"/>
</dbReference>
<protein>
    <recommendedName>
        <fullName evidence="4">DUF1329 domain-containing protein</fullName>
    </recommendedName>
</protein>
<accession>A0A1H1JTW9</accession>
<evidence type="ECO:0008006" key="4">
    <source>
        <dbReference type="Google" id="ProtNLM"/>
    </source>
</evidence>
<sequence>MMEARVKRFPKLLKALAILAAVWASPYTLAIESGITPFGAEIAGNKDGTIPAYTGGIKDFPTGFKADSGKWADPFPGEKPVLQITAQNYQQYADKLSAASIELFKRYPTYRMDVYPTHRSVSYPDWYLQNSEKDAESAKLEKNGLYIDGAFGGKPFPVPKNGQEALWDWELRYVGTAQKNNVKTWLVDSSGTPILAAQFKSSLLYPYFEPKDEAEFRKKGPLAIWYEVYNDYASPARLIGDTTLFWYFTDSADHDQQSWEYNPGQRRVRVAPDLAYDTPNPGYSGAITMDDIQLFYGKIDRWNAKLVGKKEMYIPYNDYKQQYDTPASKITTPHFVNPDYVRWELHRVWVVDLTLKPGARHIYSRKTLYFDEDGGGGMMDAYDQSGKLYRAGFETTVPAYDYKVPYSLGNWFYDFNSGIYIFGSHPADSPGIFFNVNFPNDYFTPERMQSAGVR</sequence>
<dbReference type="InterPro" id="IPR010752">
    <property type="entry name" value="DUF1329"/>
</dbReference>
<dbReference type="Gene3D" id="2.50.20.10">
    <property type="entry name" value="Lipoprotein localisation LolA/LolB/LppX"/>
    <property type="match status" value="1"/>
</dbReference>
<evidence type="ECO:0000256" key="1">
    <source>
        <dbReference type="SAM" id="SignalP"/>
    </source>
</evidence>
<organism evidence="2 3">
    <name type="scientific">Paraburkholderia tuberum</name>
    <dbReference type="NCBI Taxonomy" id="157910"/>
    <lineage>
        <taxon>Bacteria</taxon>
        <taxon>Pseudomonadati</taxon>
        <taxon>Pseudomonadota</taxon>
        <taxon>Betaproteobacteria</taxon>
        <taxon>Burkholderiales</taxon>
        <taxon>Burkholderiaceae</taxon>
        <taxon>Paraburkholderia</taxon>
    </lineage>
</organism>
<keyword evidence="1" id="KW-0732">Signal</keyword>
<evidence type="ECO:0000313" key="2">
    <source>
        <dbReference type="EMBL" id="SDR53320.1"/>
    </source>
</evidence>
<dbReference type="Pfam" id="PF07044">
    <property type="entry name" value="DUF1329"/>
    <property type="match status" value="1"/>
</dbReference>
<feature type="signal peptide" evidence="1">
    <location>
        <begin position="1"/>
        <end position="30"/>
    </location>
</feature>
<reference evidence="3" key="1">
    <citation type="submission" date="2016-10" db="EMBL/GenBank/DDBJ databases">
        <authorList>
            <person name="Varghese N."/>
            <person name="Submissions S."/>
        </authorList>
    </citation>
    <scope>NUCLEOTIDE SEQUENCE [LARGE SCALE GENOMIC DNA]</scope>
    <source>
        <strain evidence="3">DUS833</strain>
    </source>
</reference>